<dbReference type="AlphaFoldDB" id="A0A382DR01"/>
<feature type="region of interest" description="Disordered" evidence="1">
    <location>
        <begin position="129"/>
        <end position="166"/>
    </location>
</feature>
<accession>A0A382DR01</accession>
<sequence>MQIGKVQDRSEYRELWDKGIVPRKLMPRDPSRAYAVAPDAIKRDVMNFRGEWKNGVFRRFTKAEQQAKRKAYQKSKRYKAIVTKAQNKYKKTKKSKTTRKKYNSSEKAKEARRLQQLKNRIKRNAYQVKYRAQPKVKAKIKAYDNRPEVKARKRQLERERNKRKRV</sequence>
<gene>
    <name evidence="2" type="ORF">METZ01_LOCUS192881</name>
</gene>
<feature type="compositionally biased region" description="Basic and acidic residues" evidence="1">
    <location>
        <begin position="103"/>
        <end position="112"/>
    </location>
</feature>
<reference evidence="2" key="1">
    <citation type="submission" date="2018-05" db="EMBL/GenBank/DDBJ databases">
        <authorList>
            <person name="Lanie J.A."/>
            <person name="Ng W.-L."/>
            <person name="Kazmierczak K.M."/>
            <person name="Andrzejewski T.M."/>
            <person name="Davidsen T.M."/>
            <person name="Wayne K.J."/>
            <person name="Tettelin H."/>
            <person name="Glass J.I."/>
            <person name="Rusch D."/>
            <person name="Podicherti R."/>
            <person name="Tsui H.-C.T."/>
            <person name="Winkler M.E."/>
        </authorList>
    </citation>
    <scope>NUCLEOTIDE SEQUENCE</scope>
</reference>
<evidence type="ECO:0000313" key="2">
    <source>
        <dbReference type="EMBL" id="SVB40027.1"/>
    </source>
</evidence>
<protein>
    <submittedName>
        <fullName evidence="2">Uncharacterized protein</fullName>
    </submittedName>
</protein>
<name>A0A382DR01_9ZZZZ</name>
<organism evidence="2">
    <name type="scientific">marine metagenome</name>
    <dbReference type="NCBI Taxonomy" id="408172"/>
    <lineage>
        <taxon>unclassified sequences</taxon>
        <taxon>metagenomes</taxon>
        <taxon>ecological metagenomes</taxon>
    </lineage>
</organism>
<feature type="compositionally biased region" description="Basic residues" evidence="1">
    <location>
        <begin position="87"/>
        <end position="102"/>
    </location>
</feature>
<feature type="compositionally biased region" description="Basic and acidic residues" evidence="1">
    <location>
        <begin position="141"/>
        <end position="160"/>
    </location>
</feature>
<proteinExistence type="predicted"/>
<dbReference type="EMBL" id="UINC01040322">
    <property type="protein sequence ID" value="SVB40027.1"/>
    <property type="molecule type" value="Genomic_DNA"/>
</dbReference>
<evidence type="ECO:0000256" key="1">
    <source>
        <dbReference type="SAM" id="MobiDB-lite"/>
    </source>
</evidence>
<feature type="region of interest" description="Disordered" evidence="1">
    <location>
        <begin position="86"/>
        <end position="112"/>
    </location>
</feature>